<feature type="chain" id="PRO_5020233444" evidence="1">
    <location>
        <begin position="23"/>
        <end position="134"/>
    </location>
</feature>
<dbReference type="Gene3D" id="1.20.1260.10">
    <property type="match status" value="1"/>
</dbReference>
<evidence type="ECO:0000259" key="2">
    <source>
        <dbReference type="Pfam" id="PF03713"/>
    </source>
</evidence>
<dbReference type="AlphaFoldDB" id="A0A4P7HI07"/>
<evidence type="ECO:0000256" key="1">
    <source>
        <dbReference type="SAM" id="SignalP"/>
    </source>
</evidence>
<feature type="domain" description="DUF305" evidence="2">
    <location>
        <begin position="37"/>
        <end position="126"/>
    </location>
</feature>
<protein>
    <submittedName>
        <fullName evidence="3">DUF305 domain-containing protein</fullName>
    </submittedName>
</protein>
<dbReference type="InterPro" id="IPR012347">
    <property type="entry name" value="Ferritin-like"/>
</dbReference>
<reference evidence="4" key="1">
    <citation type="submission" date="2019-03" db="EMBL/GenBank/DDBJ databases">
        <authorList>
            <person name="Li J."/>
        </authorList>
    </citation>
    <scope>NUCLEOTIDE SEQUENCE [LARGE SCALE GENOMIC DNA]</scope>
    <source>
        <strain evidence="4">2251</strain>
    </source>
</reference>
<keyword evidence="1" id="KW-0732">Signal</keyword>
<evidence type="ECO:0000313" key="3">
    <source>
        <dbReference type="EMBL" id="QBX33688.1"/>
    </source>
</evidence>
<dbReference type="KEGG" id="plia:E4191_02345"/>
<dbReference type="EMBL" id="CP038439">
    <property type="protein sequence ID" value="QBX33688.1"/>
    <property type="molecule type" value="Genomic_DNA"/>
</dbReference>
<organism evidence="3 4">
    <name type="scientific">Paracoccus liaowanqingii</name>
    <dbReference type="NCBI Taxonomy" id="2560053"/>
    <lineage>
        <taxon>Bacteria</taxon>
        <taxon>Pseudomonadati</taxon>
        <taxon>Pseudomonadota</taxon>
        <taxon>Alphaproteobacteria</taxon>
        <taxon>Rhodobacterales</taxon>
        <taxon>Paracoccaceae</taxon>
        <taxon>Paracoccus</taxon>
    </lineage>
</organism>
<dbReference type="PANTHER" id="PTHR36933:SF1">
    <property type="entry name" value="SLL0788 PROTEIN"/>
    <property type="match status" value="1"/>
</dbReference>
<proteinExistence type="predicted"/>
<dbReference type="Pfam" id="PF03713">
    <property type="entry name" value="DUF305"/>
    <property type="match status" value="1"/>
</dbReference>
<sequence length="134" mass="13991">MTPFRLSAALAMSLALAAPAVAQDAAHQGHGMADAPDAHAGHDMPDADAANAAYNAAMARMHEDMMIAPSGDADVDFVRGMIPHHQGAIEMARVVLEHGDDPGIRALAEEIIAAQEAEIATMTEWLDENAPAAE</sequence>
<feature type="signal peptide" evidence="1">
    <location>
        <begin position="1"/>
        <end position="22"/>
    </location>
</feature>
<gene>
    <name evidence="3" type="ORF">E4191_02345</name>
</gene>
<dbReference type="PANTHER" id="PTHR36933">
    <property type="entry name" value="SLL0788 PROTEIN"/>
    <property type="match status" value="1"/>
</dbReference>
<dbReference type="InterPro" id="IPR005183">
    <property type="entry name" value="DUF305_CopM-like"/>
</dbReference>
<evidence type="ECO:0000313" key="4">
    <source>
        <dbReference type="Proteomes" id="UP000296374"/>
    </source>
</evidence>
<accession>A0A4P7HI07</accession>
<dbReference type="RefSeq" id="WP_135311985.1">
    <property type="nucleotide sequence ID" value="NZ_CP038439.1"/>
</dbReference>
<dbReference type="Proteomes" id="UP000296374">
    <property type="component" value="Chromosome"/>
</dbReference>
<name>A0A4P7HI07_9RHOB</name>